<dbReference type="EMBL" id="JACAZI010000011">
    <property type="protein sequence ID" value="KAF7348993.1"/>
    <property type="molecule type" value="Genomic_DNA"/>
</dbReference>
<reference evidence="2" key="1">
    <citation type="submission" date="2020-05" db="EMBL/GenBank/DDBJ databases">
        <title>Mycena genomes resolve the evolution of fungal bioluminescence.</title>
        <authorList>
            <person name="Tsai I.J."/>
        </authorList>
    </citation>
    <scope>NUCLEOTIDE SEQUENCE</scope>
    <source>
        <strain evidence="2">CCC161011</strain>
    </source>
</reference>
<sequence length="380" mass="40602">MSPKKAVAWELAKRLIYTATTLVLDMFSTKTNFLLTGATGMSTSISIHVRGYIGGSVLARFLLHPKADTFQFTVLVRDPKKAEKFKDLGVNAVVGSHSDAPLVEKLASEADVVIATADCDDLGAAKATLEGLKKRHALGVVPIFIHTSGTGVISDDAKGMHSDITVYDDSDANQIASISPTQMHREVDLAITAADAEGYIKSYIILPSTIYGVATGPLVDRGIQNSHSIQIPSLISASLDRGQAGMVGEGKNLWPNVEIHELADLYAMLYDNIVANTDTGHGRNGFYFGASGEHSLYDVARAIGEVLVALGKSESAEPTTFSQADLDKYFGGSAYLGSNSRCRATRSLSIGWKPVKTTKDMLASIRSETEAVIKKKTGAF</sequence>
<dbReference type="Proteomes" id="UP000620124">
    <property type="component" value="Unassembled WGS sequence"/>
</dbReference>
<dbReference type="SUPFAM" id="SSF51735">
    <property type="entry name" value="NAD(P)-binding Rossmann-fold domains"/>
    <property type="match status" value="1"/>
</dbReference>
<dbReference type="InterPro" id="IPR036291">
    <property type="entry name" value="NAD(P)-bd_dom_sf"/>
</dbReference>
<evidence type="ECO:0000313" key="3">
    <source>
        <dbReference type="Proteomes" id="UP000620124"/>
    </source>
</evidence>
<dbReference type="InterPro" id="IPR051783">
    <property type="entry name" value="NAD(P)-dependent_oxidoreduct"/>
</dbReference>
<dbReference type="Gene3D" id="3.40.50.720">
    <property type="entry name" value="NAD(P)-binding Rossmann-like Domain"/>
    <property type="match status" value="1"/>
</dbReference>
<dbReference type="AlphaFoldDB" id="A0A8H6XVK4"/>
<comment type="caution">
    <text evidence="2">The sequence shown here is derived from an EMBL/GenBank/DDBJ whole genome shotgun (WGS) entry which is preliminary data.</text>
</comment>
<organism evidence="2 3">
    <name type="scientific">Mycena venus</name>
    <dbReference type="NCBI Taxonomy" id="2733690"/>
    <lineage>
        <taxon>Eukaryota</taxon>
        <taxon>Fungi</taxon>
        <taxon>Dikarya</taxon>
        <taxon>Basidiomycota</taxon>
        <taxon>Agaricomycotina</taxon>
        <taxon>Agaricomycetes</taxon>
        <taxon>Agaricomycetidae</taxon>
        <taxon>Agaricales</taxon>
        <taxon>Marasmiineae</taxon>
        <taxon>Mycenaceae</taxon>
        <taxon>Mycena</taxon>
    </lineage>
</organism>
<dbReference type="PANTHER" id="PTHR48079:SF6">
    <property type="entry name" value="NAD(P)-BINDING DOMAIN-CONTAINING PROTEIN-RELATED"/>
    <property type="match status" value="1"/>
</dbReference>
<keyword evidence="3" id="KW-1185">Reference proteome</keyword>
<dbReference type="OrthoDB" id="10262413at2759"/>
<proteinExistence type="predicted"/>
<evidence type="ECO:0000313" key="2">
    <source>
        <dbReference type="EMBL" id="KAF7348993.1"/>
    </source>
</evidence>
<dbReference type="PANTHER" id="PTHR48079">
    <property type="entry name" value="PROTEIN YEEZ"/>
    <property type="match status" value="1"/>
</dbReference>
<dbReference type="GO" id="GO:0005737">
    <property type="term" value="C:cytoplasm"/>
    <property type="evidence" value="ECO:0007669"/>
    <property type="project" value="TreeGrafter"/>
</dbReference>
<evidence type="ECO:0000259" key="1">
    <source>
        <dbReference type="Pfam" id="PF13460"/>
    </source>
</evidence>
<feature type="domain" description="NAD(P)-binding" evidence="1">
    <location>
        <begin position="55"/>
        <end position="135"/>
    </location>
</feature>
<dbReference type="InterPro" id="IPR016040">
    <property type="entry name" value="NAD(P)-bd_dom"/>
</dbReference>
<name>A0A8H6XVK4_9AGAR</name>
<gene>
    <name evidence="2" type="ORF">MVEN_01420300</name>
</gene>
<dbReference type="GO" id="GO:0004029">
    <property type="term" value="F:aldehyde dehydrogenase (NAD+) activity"/>
    <property type="evidence" value="ECO:0007669"/>
    <property type="project" value="TreeGrafter"/>
</dbReference>
<protein>
    <recommendedName>
        <fullName evidence="1">NAD(P)-binding domain-containing protein</fullName>
    </recommendedName>
</protein>
<dbReference type="Pfam" id="PF13460">
    <property type="entry name" value="NAD_binding_10"/>
    <property type="match status" value="1"/>
</dbReference>
<accession>A0A8H6XVK4</accession>